<evidence type="ECO:0000313" key="3">
    <source>
        <dbReference type="Proteomes" id="UP000076798"/>
    </source>
</evidence>
<evidence type="ECO:0000313" key="2">
    <source>
        <dbReference type="EMBL" id="KZT31272.1"/>
    </source>
</evidence>
<protein>
    <submittedName>
        <fullName evidence="2">Uncharacterized protein</fullName>
    </submittedName>
</protein>
<sequence>MSATVAGDYDGRVYTRSYYVHPAAPQRSSPEVSESIASSQFRGYHETKKKSSTPTSSQFQSSESANIHAIKPTESNSPEVAKSQAQPVSIVSPRALIDAATSTLPPTSAAIPSVALQQDEAVDIETDKAVDVQTLEDALKAVRPVINGTTQYVFLHLEESIFTELQAKCDELNPESDIRCLKYYYNAKTKILIVEYPTDIHQALVEEIVTICQEGPTTAAPVSIRKYIKKVLEARTGSGTAVEKSKRGDKKFEPDLSIRRDDAINTVWFEVAYRQPLKAAEQKAARVLVTGSATSVVIIKEAANRQHTMRTVDWEHWTLLDYAPLDDKAGVAALDTKISHLKQEDSDLPILLEDVPDEKGIMHRVCIERIYVQQILGEKVDYKDITISWFHALGITAAKAGNDLEELLSSVWKSFPVKRLQKAIDKGQFYTLLQEDKEEFEKAETRTNKRQRALESDMLRDIRRRKARKLE</sequence>
<feature type="compositionally biased region" description="Low complexity" evidence="1">
    <location>
        <begin position="52"/>
        <end position="64"/>
    </location>
</feature>
<dbReference type="Proteomes" id="UP000076798">
    <property type="component" value="Unassembled WGS sequence"/>
</dbReference>
<proteinExistence type="predicted"/>
<keyword evidence="3" id="KW-1185">Reference proteome</keyword>
<feature type="region of interest" description="Disordered" evidence="1">
    <location>
        <begin position="22"/>
        <end position="65"/>
    </location>
</feature>
<dbReference type="EMBL" id="KV428687">
    <property type="protein sequence ID" value="KZT31272.1"/>
    <property type="molecule type" value="Genomic_DNA"/>
</dbReference>
<accession>A0A165WKL9</accession>
<reference evidence="2 3" key="1">
    <citation type="journal article" date="2016" name="Mol. Biol. Evol.">
        <title>Comparative Genomics of Early-Diverging Mushroom-Forming Fungi Provides Insights into the Origins of Lignocellulose Decay Capabilities.</title>
        <authorList>
            <person name="Nagy L.G."/>
            <person name="Riley R."/>
            <person name="Tritt A."/>
            <person name="Adam C."/>
            <person name="Daum C."/>
            <person name="Floudas D."/>
            <person name="Sun H."/>
            <person name="Yadav J.S."/>
            <person name="Pangilinan J."/>
            <person name="Larsson K.H."/>
            <person name="Matsuura K."/>
            <person name="Barry K."/>
            <person name="Labutti K."/>
            <person name="Kuo R."/>
            <person name="Ohm R.A."/>
            <person name="Bhattacharya S.S."/>
            <person name="Shirouzu T."/>
            <person name="Yoshinaga Y."/>
            <person name="Martin F.M."/>
            <person name="Grigoriev I.V."/>
            <person name="Hibbett D.S."/>
        </authorList>
    </citation>
    <scope>NUCLEOTIDE SEQUENCE [LARGE SCALE GENOMIC DNA]</scope>
    <source>
        <strain evidence="2 3">HHB10207 ss-3</strain>
    </source>
</reference>
<organism evidence="2 3">
    <name type="scientific">Sistotremastrum suecicum HHB10207 ss-3</name>
    <dbReference type="NCBI Taxonomy" id="1314776"/>
    <lineage>
        <taxon>Eukaryota</taxon>
        <taxon>Fungi</taxon>
        <taxon>Dikarya</taxon>
        <taxon>Basidiomycota</taxon>
        <taxon>Agaricomycotina</taxon>
        <taxon>Agaricomycetes</taxon>
        <taxon>Sistotremastrales</taxon>
        <taxon>Sistotremastraceae</taxon>
        <taxon>Sistotremastrum</taxon>
    </lineage>
</organism>
<feature type="compositionally biased region" description="Low complexity" evidence="1">
    <location>
        <begin position="28"/>
        <end position="39"/>
    </location>
</feature>
<gene>
    <name evidence="2" type="ORF">SISSUDRAFT_1067905</name>
</gene>
<evidence type="ECO:0000256" key="1">
    <source>
        <dbReference type="SAM" id="MobiDB-lite"/>
    </source>
</evidence>
<dbReference type="AlphaFoldDB" id="A0A165WKL9"/>
<name>A0A165WKL9_9AGAM</name>